<keyword evidence="4" id="KW-1185">Reference proteome</keyword>
<protein>
    <submittedName>
        <fullName evidence="3">Uncharacterized protein</fullName>
    </submittedName>
</protein>
<accession>H1FU85</accession>
<comment type="caution">
    <text evidence="3">The sequence shown here is derived from an EMBL/GenBank/DDBJ whole genome shotgun (WGS) entry which is preliminary data.</text>
</comment>
<accession>B6BNP8</accession>
<keyword evidence="2" id="KW-0812">Transmembrane</keyword>
<evidence type="ECO:0000313" key="3">
    <source>
        <dbReference type="EMBL" id="EHP28851.1"/>
    </source>
</evidence>
<organism evidence="3 4">
    <name type="scientific">Sulfurimonas gotlandica (strain DSM 19862 / JCM 16533 / GD1)</name>
    <dbReference type="NCBI Taxonomy" id="929558"/>
    <lineage>
        <taxon>Bacteria</taxon>
        <taxon>Pseudomonadati</taxon>
        <taxon>Campylobacterota</taxon>
        <taxon>Epsilonproteobacteria</taxon>
        <taxon>Campylobacterales</taxon>
        <taxon>Sulfurimonadaceae</taxon>
        <taxon>Sulfurimonas</taxon>
    </lineage>
</organism>
<dbReference type="AlphaFoldDB" id="B6BNP8"/>
<feature type="region of interest" description="Disordered" evidence="1">
    <location>
        <begin position="182"/>
        <end position="216"/>
    </location>
</feature>
<feature type="transmembrane region" description="Helical" evidence="2">
    <location>
        <begin position="118"/>
        <end position="137"/>
    </location>
</feature>
<dbReference type="Proteomes" id="UP000006431">
    <property type="component" value="Unassembled WGS sequence"/>
</dbReference>
<feature type="transmembrane region" description="Helical" evidence="2">
    <location>
        <begin position="42"/>
        <end position="60"/>
    </location>
</feature>
<dbReference type="EMBL" id="AFRZ01000001">
    <property type="protein sequence ID" value="EHP28851.1"/>
    <property type="molecule type" value="Genomic_DNA"/>
</dbReference>
<feature type="compositionally biased region" description="Polar residues" evidence="1">
    <location>
        <begin position="182"/>
        <end position="204"/>
    </location>
</feature>
<name>B6BNP8_SULGG</name>
<dbReference type="eggNOG" id="ENOG5032THK">
    <property type="taxonomic scope" value="Bacteria"/>
</dbReference>
<reference evidence="3 4" key="1">
    <citation type="journal article" date="2012" name="Proc. Natl. Acad. Sci. U.S.A.">
        <title>Genome and physiology of a model Epsilonproteobacterium responsible for sulfide detoxification in marine oxygen depletion zones.</title>
        <authorList>
            <person name="Grote J."/>
            <person name="Schott T."/>
            <person name="Bruckner C.G."/>
            <person name="Glockner F.O."/>
            <person name="Jost G."/>
            <person name="Teeling H."/>
            <person name="Labrenz M."/>
            <person name="Jurgens K."/>
        </authorList>
    </citation>
    <scope>NUCLEOTIDE SEQUENCE [LARGE SCALE GENOMIC DNA]</scope>
    <source>
        <strain evidence="3 4">GD1</strain>
    </source>
</reference>
<gene>
    <name evidence="3" type="ORF">SMGD1_0324</name>
</gene>
<evidence type="ECO:0000313" key="4">
    <source>
        <dbReference type="Proteomes" id="UP000006431"/>
    </source>
</evidence>
<keyword evidence="2" id="KW-0472">Membrane</keyword>
<proteinExistence type="predicted"/>
<dbReference type="OrthoDB" id="7065218at2"/>
<dbReference type="HOGENOM" id="CLU_106643_0_0_7"/>
<feature type="compositionally biased region" description="Low complexity" evidence="1">
    <location>
        <begin position="205"/>
        <end position="216"/>
    </location>
</feature>
<feature type="transmembrane region" description="Helical" evidence="2">
    <location>
        <begin position="66"/>
        <end position="86"/>
    </location>
</feature>
<evidence type="ECO:0000256" key="2">
    <source>
        <dbReference type="SAM" id="Phobius"/>
    </source>
</evidence>
<evidence type="ECO:0000256" key="1">
    <source>
        <dbReference type="SAM" id="MobiDB-lite"/>
    </source>
</evidence>
<dbReference type="PATRIC" id="fig|929558.5.peg.323"/>
<keyword evidence="2" id="KW-1133">Transmembrane helix</keyword>
<sequence length="216" mass="24162">MPETEEERKKRVLRELEGKNIAHYSVLLSAWIQTKMERDKTLVTLSSAAIGLLITILTTVGAENYWIILLFIISICSFIITIWSALKIYELNSVHLEDSLRGKNGKDPKLEKYDKRSIRAFVIGSSFALLIGVTSAYQKIILKEEKMGTQEQNGSKKVMFNDSFNGIAGLNPQNIEAKSINGISNLNPETTQQPKVEISQPQEQNSTNNDSNNSNG</sequence>
<dbReference type="RefSeq" id="WP_008340003.1">
    <property type="nucleotide sequence ID" value="NZ_AFRZ01000001.1"/>
</dbReference>